<dbReference type="EMBL" id="CP006773">
    <property type="protein sequence ID" value="AHD02818.1"/>
    <property type="molecule type" value="Genomic_DNA"/>
</dbReference>
<gene>
    <name evidence="1" type="ORF">METH_00900</name>
</gene>
<proteinExistence type="predicted"/>
<dbReference type="AlphaFoldDB" id="V9VY12"/>
<evidence type="ECO:0000313" key="2">
    <source>
        <dbReference type="Proteomes" id="UP000018780"/>
    </source>
</evidence>
<dbReference type="STRING" id="999552.METH_00900"/>
<evidence type="ECO:0000313" key="1">
    <source>
        <dbReference type="EMBL" id="AHD02818.1"/>
    </source>
</evidence>
<dbReference type="HOGENOM" id="CLU_3374407_0_0_5"/>
<reference evidence="1 2" key="1">
    <citation type="submission" date="2013-09" db="EMBL/GenBank/DDBJ databases">
        <authorList>
            <consortium name="DOE Joint Genome Institute"/>
            <person name="Klenk H.-P."/>
            <person name="Huntemann M."/>
            <person name="Han J."/>
            <person name="Chen A."/>
            <person name="Kyrpides N."/>
            <person name="Mavromatis K."/>
            <person name="Markowitz V."/>
            <person name="Palaniappan K."/>
            <person name="Ivanova N."/>
            <person name="Schaumberg A."/>
            <person name="Pati A."/>
            <person name="Liolios K."/>
            <person name="Nordberg H.P."/>
            <person name="Cantor M.N."/>
            <person name="Hua S.X."/>
            <person name="Woyke T."/>
        </authorList>
    </citation>
    <scope>NUCLEOTIDE SEQUENCE [LARGE SCALE GENOMIC DNA]</scope>
    <source>
        <strain evidence="1 2">DSM 14336</strain>
    </source>
</reference>
<protein>
    <submittedName>
        <fullName evidence="1">Uncharacterized protein</fullName>
    </submittedName>
</protein>
<dbReference type="KEGG" id="lmd:METH_00900"/>
<accession>V9VY12</accession>
<name>V9VY12_9RHOB</name>
<sequence length="34" mass="3700">MPARGGVNPAGKFPSGNILAKMMFQIRKRDVGVR</sequence>
<dbReference type="Proteomes" id="UP000018780">
    <property type="component" value="Chromosome"/>
</dbReference>
<keyword evidence="2" id="KW-1185">Reference proteome</keyword>
<organism evidence="1 2">
    <name type="scientific">Leisingera methylohalidivorans DSM 14336</name>
    <dbReference type="NCBI Taxonomy" id="999552"/>
    <lineage>
        <taxon>Bacteria</taxon>
        <taxon>Pseudomonadati</taxon>
        <taxon>Pseudomonadota</taxon>
        <taxon>Alphaproteobacteria</taxon>
        <taxon>Rhodobacterales</taxon>
        <taxon>Roseobacteraceae</taxon>
        <taxon>Leisingera</taxon>
    </lineage>
</organism>